<dbReference type="Gene3D" id="3.40.50.2300">
    <property type="match status" value="2"/>
</dbReference>
<dbReference type="Proteomes" id="UP000321051">
    <property type="component" value="Unassembled WGS sequence"/>
</dbReference>
<dbReference type="Pfam" id="PF00356">
    <property type="entry name" value="LacI"/>
    <property type="match status" value="1"/>
</dbReference>
<dbReference type="AlphaFoldDB" id="A0A510Y9T4"/>
<dbReference type="PROSITE" id="PS50932">
    <property type="entry name" value="HTH_LACI_2"/>
    <property type="match status" value="1"/>
</dbReference>
<dbReference type="GO" id="GO:0000976">
    <property type="term" value="F:transcription cis-regulatory region binding"/>
    <property type="evidence" value="ECO:0007669"/>
    <property type="project" value="TreeGrafter"/>
</dbReference>
<dbReference type="PANTHER" id="PTHR30146:SF95">
    <property type="entry name" value="RIBOSE OPERON REPRESSOR"/>
    <property type="match status" value="1"/>
</dbReference>
<dbReference type="PROSITE" id="PS50943">
    <property type="entry name" value="HTH_CROC1"/>
    <property type="match status" value="1"/>
</dbReference>
<dbReference type="SUPFAM" id="SSF53822">
    <property type="entry name" value="Periplasmic binding protein-like I"/>
    <property type="match status" value="1"/>
</dbReference>
<protein>
    <submittedName>
        <fullName evidence="8">LacI family transcriptional regulator</fullName>
    </submittedName>
</protein>
<evidence type="ECO:0000259" key="7">
    <source>
        <dbReference type="PROSITE" id="PS50943"/>
    </source>
</evidence>
<evidence type="ECO:0000313" key="9">
    <source>
        <dbReference type="Proteomes" id="UP000321051"/>
    </source>
</evidence>
<dbReference type="InterPro" id="IPR000843">
    <property type="entry name" value="HTH_LacI"/>
</dbReference>
<keyword evidence="3" id="KW-0238">DNA-binding</keyword>
<dbReference type="PANTHER" id="PTHR30146">
    <property type="entry name" value="LACI-RELATED TRANSCRIPTIONAL REPRESSOR"/>
    <property type="match status" value="1"/>
</dbReference>
<proteinExistence type="predicted"/>
<evidence type="ECO:0000256" key="2">
    <source>
        <dbReference type="ARBA" id="ARBA00023015"/>
    </source>
</evidence>
<keyword evidence="1" id="KW-0678">Repressor</keyword>
<dbReference type="RefSeq" id="WP_094908953.1">
    <property type="nucleotide sequence ID" value="NZ_BJUN01000022.1"/>
</dbReference>
<feature type="domain" description="HTH cro/C1-type" evidence="7">
    <location>
        <begin position="3"/>
        <end position="46"/>
    </location>
</feature>
<dbReference type="InterPro" id="IPR010982">
    <property type="entry name" value="Lambda_DNA-bd_dom_sf"/>
</dbReference>
<evidence type="ECO:0000313" key="8">
    <source>
        <dbReference type="EMBL" id="GEK59913.1"/>
    </source>
</evidence>
<evidence type="ECO:0000256" key="3">
    <source>
        <dbReference type="ARBA" id="ARBA00023125"/>
    </source>
</evidence>
<organism evidence="8 9">
    <name type="scientific">Marinococcus halophilus</name>
    <dbReference type="NCBI Taxonomy" id="1371"/>
    <lineage>
        <taxon>Bacteria</taxon>
        <taxon>Bacillati</taxon>
        <taxon>Bacillota</taxon>
        <taxon>Bacilli</taxon>
        <taxon>Bacillales</taxon>
        <taxon>Bacillaceae</taxon>
        <taxon>Marinococcus</taxon>
    </lineage>
</organism>
<feature type="domain" description="HTH merR-type" evidence="6">
    <location>
        <begin position="1"/>
        <end position="18"/>
    </location>
</feature>
<dbReference type="CDD" id="cd01392">
    <property type="entry name" value="HTH_LacI"/>
    <property type="match status" value="1"/>
</dbReference>
<keyword evidence="2" id="KW-0805">Transcription regulation</keyword>
<dbReference type="InterPro" id="IPR001761">
    <property type="entry name" value="Peripla_BP/Lac1_sug-bd_dom"/>
</dbReference>
<name>A0A510Y9T4_MARHA</name>
<dbReference type="InterPro" id="IPR000551">
    <property type="entry name" value="MerR-type_HTH_dom"/>
</dbReference>
<dbReference type="GO" id="GO:0003700">
    <property type="term" value="F:DNA-binding transcription factor activity"/>
    <property type="evidence" value="ECO:0007669"/>
    <property type="project" value="TreeGrafter"/>
</dbReference>
<dbReference type="PROSITE" id="PS00356">
    <property type="entry name" value="HTH_LACI_1"/>
    <property type="match status" value="1"/>
</dbReference>
<dbReference type="SUPFAM" id="SSF47413">
    <property type="entry name" value="lambda repressor-like DNA-binding domains"/>
    <property type="match status" value="1"/>
</dbReference>
<evidence type="ECO:0000256" key="1">
    <source>
        <dbReference type="ARBA" id="ARBA00022491"/>
    </source>
</evidence>
<sequence>MATIKEVAKATGVSVATISRVLNNNGYVSEETKNKVIEAIKELDYRPNEVARSLYHKQSKTISLILPDITNPFFPELARGVEDIMNDHGYTIFLGNSDEKANKEERYLDMMEQKHVDGAILATNTLDSNHLKTLKKPVVIIDRSINSDFPTVCSENFHSSQDAVRHLKEVGCKVIAHIEGPAHITNSVLRKNGYIEVVKKESWFTDEYIVNGHYNDKDAYQATLTLLKNHPEIDGIFAGNDLMATGVLKAARNLGISIPEQLAVIGFDGIRMSEITSPELTTMAQPIYKMGETAAYMLIDLIEQRPLRERYYKYPVQLIKRQSTNVQNQSIN</sequence>
<evidence type="ECO:0000259" key="6">
    <source>
        <dbReference type="PROSITE" id="PS50937"/>
    </source>
</evidence>
<dbReference type="EMBL" id="BJUN01000022">
    <property type="protein sequence ID" value="GEK59913.1"/>
    <property type="molecule type" value="Genomic_DNA"/>
</dbReference>
<evidence type="ECO:0000256" key="4">
    <source>
        <dbReference type="ARBA" id="ARBA00023163"/>
    </source>
</evidence>
<dbReference type="OrthoDB" id="9796186at2"/>
<keyword evidence="9" id="KW-1185">Reference proteome</keyword>
<keyword evidence="4" id="KW-0804">Transcription</keyword>
<evidence type="ECO:0000259" key="5">
    <source>
        <dbReference type="PROSITE" id="PS50932"/>
    </source>
</evidence>
<dbReference type="InterPro" id="IPR028082">
    <property type="entry name" value="Peripla_BP_I"/>
</dbReference>
<gene>
    <name evidence="8" type="ORF">MHA01_28180</name>
</gene>
<comment type="caution">
    <text evidence="8">The sequence shown here is derived from an EMBL/GenBank/DDBJ whole genome shotgun (WGS) entry which is preliminary data.</text>
</comment>
<dbReference type="Gene3D" id="1.10.260.40">
    <property type="entry name" value="lambda repressor-like DNA-binding domains"/>
    <property type="match status" value="1"/>
</dbReference>
<dbReference type="PRINTS" id="PR00036">
    <property type="entry name" value="HTHLACI"/>
</dbReference>
<dbReference type="CDD" id="cd06291">
    <property type="entry name" value="PBP1_Qymf-like"/>
    <property type="match status" value="1"/>
</dbReference>
<dbReference type="InterPro" id="IPR001387">
    <property type="entry name" value="Cro/C1-type_HTH"/>
</dbReference>
<dbReference type="STRING" id="1371.GCA_900166605_01058"/>
<accession>A0A510Y9T4</accession>
<dbReference type="Pfam" id="PF00532">
    <property type="entry name" value="Peripla_BP_1"/>
    <property type="match status" value="1"/>
</dbReference>
<dbReference type="SMART" id="SM00354">
    <property type="entry name" value="HTH_LACI"/>
    <property type="match status" value="1"/>
</dbReference>
<reference evidence="8 9" key="1">
    <citation type="submission" date="2019-07" db="EMBL/GenBank/DDBJ databases">
        <title>Whole genome shotgun sequence of Marinococcus halophilus NBRC 102359.</title>
        <authorList>
            <person name="Hosoyama A."/>
            <person name="Uohara A."/>
            <person name="Ohji S."/>
            <person name="Ichikawa N."/>
        </authorList>
    </citation>
    <scope>NUCLEOTIDE SEQUENCE [LARGE SCALE GENOMIC DNA]</scope>
    <source>
        <strain evidence="8 9">NBRC 102359</strain>
    </source>
</reference>
<feature type="domain" description="HTH lacI-type" evidence="5">
    <location>
        <begin position="2"/>
        <end position="56"/>
    </location>
</feature>
<dbReference type="PROSITE" id="PS50937">
    <property type="entry name" value="HTH_MERR_2"/>
    <property type="match status" value="1"/>
</dbReference>